<dbReference type="InterPro" id="IPR039905">
    <property type="entry name" value="CD2BP2/Lin1"/>
</dbReference>
<feature type="compositionally biased region" description="Acidic residues" evidence="1">
    <location>
        <begin position="395"/>
        <end position="405"/>
    </location>
</feature>
<feature type="compositionally biased region" description="Basic and acidic residues" evidence="1">
    <location>
        <begin position="13"/>
        <end position="38"/>
    </location>
</feature>
<dbReference type="PANTHER" id="PTHR13138:SF3">
    <property type="entry name" value="CD2 ANTIGEN CYTOPLASMIC TAIL-BINDING PROTEIN 2"/>
    <property type="match status" value="1"/>
</dbReference>
<dbReference type="PANTHER" id="PTHR13138">
    <property type="entry name" value="PROTEIN LIN1"/>
    <property type="match status" value="1"/>
</dbReference>
<feature type="region of interest" description="Disordered" evidence="1">
    <location>
        <begin position="64"/>
        <end position="140"/>
    </location>
</feature>
<dbReference type="SMART" id="SM00444">
    <property type="entry name" value="GYF"/>
    <property type="match status" value="1"/>
</dbReference>
<feature type="compositionally biased region" description="Acidic residues" evidence="1">
    <location>
        <begin position="109"/>
        <end position="129"/>
    </location>
</feature>
<evidence type="ECO:0000259" key="2">
    <source>
        <dbReference type="PROSITE" id="PS50829"/>
    </source>
</evidence>
<feature type="compositionally biased region" description="Basic and acidic residues" evidence="1">
    <location>
        <begin position="326"/>
        <end position="351"/>
    </location>
</feature>
<dbReference type="Proteomes" id="UP000799302">
    <property type="component" value="Unassembled WGS sequence"/>
</dbReference>
<feature type="domain" description="GYF" evidence="2">
    <location>
        <begin position="405"/>
        <end position="460"/>
    </location>
</feature>
<proteinExistence type="predicted"/>
<name>A0A6A6U2E2_9PEZI</name>
<evidence type="ECO:0000256" key="1">
    <source>
        <dbReference type="SAM" id="MobiDB-lite"/>
    </source>
</evidence>
<feature type="region of interest" description="Disordered" evidence="1">
    <location>
        <begin position="308"/>
        <end position="366"/>
    </location>
</feature>
<dbReference type="OrthoDB" id="331341at2759"/>
<feature type="region of interest" description="Disordered" evidence="1">
    <location>
        <begin position="250"/>
        <end position="278"/>
    </location>
</feature>
<dbReference type="PROSITE" id="PS50829">
    <property type="entry name" value="GYF"/>
    <property type="match status" value="1"/>
</dbReference>
<feature type="compositionally biased region" description="Basic and acidic residues" evidence="1">
    <location>
        <begin position="252"/>
        <end position="278"/>
    </location>
</feature>
<dbReference type="SUPFAM" id="SSF55277">
    <property type="entry name" value="GYF domain"/>
    <property type="match status" value="1"/>
</dbReference>
<dbReference type="GO" id="GO:0005682">
    <property type="term" value="C:U5 snRNP"/>
    <property type="evidence" value="ECO:0007669"/>
    <property type="project" value="InterPro"/>
</dbReference>
<organism evidence="3 4">
    <name type="scientific">Microthyrium microscopicum</name>
    <dbReference type="NCBI Taxonomy" id="703497"/>
    <lineage>
        <taxon>Eukaryota</taxon>
        <taxon>Fungi</taxon>
        <taxon>Dikarya</taxon>
        <taxon>Ascomycota</taxon>
        <taxon>Pezizomycotina</taxon>
        <taxon>Dothideomycetes</taxon>
        <taxon>Dothideomycetes incertae sedis</taxon>
        <taxon>Microthyriales</taxon>
        <taxon>Microthyriaceae</taxon>
        <taxon>Microthyrium</taxon>
    </lineage>
</organism>
<dbReference type="AlphaFoldDB" id="A0A6A6U2E2"/>
<dbReference type="Pfam" id="PF02213">
    <property type="entry name" value="GYF"/>
    <property type="match status" value="1"/>
</dbReference>
<feature type="region of interest" description="Disordered" evidence="1">
    <location>
        <begin position="1"/>
        <end position="38"/>
    </location>
</feature>
<sequence>MSRRAGPSARPKRAGEEFLRTHQADNLEPASKKLRFDARNPSQLVAEADEDIDADDAAVLELDSIGKGPGTKRSAVNLDGYDSDSENDNFDARAADKARQKKRAQKAEESDEDMFASEEEAGAGDEDDPDVQKKKKKTVKFMDADKIEGQVFGSRAGANVFDLKDEKGQTQDVKEISDDEDDSESGGDEGRDAIGDDEDELELGAGAKKKHAPRIDAFNMTAEGEEGRFDETGNFVRKADPNAMHDTWLEGVSKKEMKKAQEAEEKREEERRSKAMERDAILTSDLLSTLISHLHPGETILELLARLNKDRPKQKPKWQKNKKRNKNSDSMDVDKEAKEEDPAETKRKESVESITGAADELLARGQDQIYDTERELLMRQFQRETGDAWSVPGGQDDEDEELDETSQWEYRWADARDGGESHGPYDVPTMRSWNDAGYFGEGVEYRKIGTSDWISETVFG</sequence>
<accession>A0A6A6U2E2</accession>
<reference evidence="3" key="1">
    <citation type="journal article" date="2020" name="Stud. Mycol.">
        <title>101 Dothideomycetes genomes: a test case for predicting lifestyles and emergence of pathogens.</title>
        <authorList>
            <person name="Haridas S."/>
            <person name="Albert R."/>
            <person name="Binder M."/>
            <person name="Bloem J."/>
            <person name="Labutti K."/>
            <person name="Salamov A."/>
            <person name="Andreopoulos B."/>
            <person name="Baker S."/>
            <person name="Barry K."/>
            <person name="Bills G."/>
            <person name="Bluhm B."/>
            <person name="Cannon C."/>
            <person name="Castanera R."/>
            <person name="Culley D."/>
            <person name="Daum C."/>
            <person name="Ezra D."/>
            <person name="Gonzalez J."/>
            <person name="Henrissat B."/>
            <person name="Kuo A."/>
            <person name="Liang C."/>
            <person name="Lipzen A."/>
            <person name="Lutzoni F."/>
            <person name="Magnuson J."/>
            <person name="Mondo S."/>
            <person name="Nolan M."/>
            <person name="Ohm R."/>
            <person name="Pangilinan J."/>
            <person name="Park H.-J."/>
            <person name="Ramirez L."/>
            <person name="Alfaro M."/>
            <person name="Sun H."/>
            <person name="Tritt A."/>
            <person name="Yoshinaga Y."/>
            <person name="Zwiers L.-H."/>
            <person name="Turgeon B."/>
            <person name="Goodwin S."/>
            <person name="Spatafora J."/>
            <person name="Crous P."/>
            <person name="Grigoriev I."/>
        </authorList>
    </citation>
    <scope>NUCLEOTIDE SEQUENCE</scope>
    <source>
        <strain evidence="3">CBS 115976</strain>
    </source>
</reference>
<feature type="compositionally biased region" description="Basic residues" evidence="1">
    <location>
        <begin position="314"/>
        <end position="325"/>
    </location>
</feature>
<evidence type="ECO:0000313" key="4">
    <source>
        <dbReference type="Proteomes" id="UP000799302"/>
    </source>
</evidence>
<feature type="compositionally biased region" description="Basic and acidic residues" evidence="1">
    <location>
        <begin position="162"/>
        <end position="176"/>
    </location>
</feature>
<protein>
    <recommendedName>
        <fullName evidence="2">GYF domain-containing protein</fullName>
    </recommendedName>
</protein>
<gene>
    <name evidence="3" type="ORF">BT63DRAFT_428232</name>
</gene>
<keyword evidence="4" id="KW-1185">Reference proteome</keyword>
<dbReference type="InterPro" id="IPR003169">
    <property type="entry name" value="GYF"/>
</dbReference>
<dbReference type="Gene3D" id="3.30.1490.40">
    <property type="match status" value="1"/>
</dbReference>
<evidence type="ECO:0000313" key="3">
    <source>
        <dbReference type="EMBL" id="KAF2666465.1"/>
    </source>
</evidence>
<feature type="region of interest" description="Disordered" evidence="1">
    <location>
        <begin position="152"/>
        <end position="218"/>
    </location>
</feature>
<dbReference type="InterPro" id="IPR035445">
    <property type="entry name" value="GYF-like_dom_sf"/>
</dbReference>
<dbReference type="EMBL" id="MU004239">
    <property type="protein sequence ID" value="KAF2666465.1"/>
    <property type="molecule type" value="Genomic_DNA"/>
</dbReference>
<feature type="region of interest" description="Disordered" evidence="1">
    <location>
        <begin position="385"/>
        <end position="405"/>
    </location>
</feature>
<feature type="compositionally biased region" description="Acidic residues" evidence="1">
    <location>
        <begin position="177"/>
        <end position="187"/>
    </location>
</feature>